<dbReference type="EMBL" id="AVOT02007299">
    <property type="protein sequence ID" value="MBW0483597.1"/>
    <property type="molecule type" value="Genomic_DNA"/>
</dbReference>
<dbReference type="PANTHER" id="PTHR21567">
    <property type="entry name" value="CLASP"/>
    <property type="match status" value="1"/>
</dbReference>
<dbReference type="InterPro" id="IPR034085">
    <property type="entry name" value="TOG"/>
</dbReference>
<evidence type="ECO:0000256" key="2">
    <source>
        <dbReference type="ARBA" id="ARBA00009549"/>
    </source>
</evidence>
<evidence type="ECO:0000259" key="7">
    <source>
        <dbReference type="SMART" id="SM01349"/>
    </source>
</evidence>
<keyword evidence="5" id="KW-0131">Cell cycle</keyword>
<feature type="domain" description="TOG" evidence="7">
    <location>
        <begin position="309"/>
        <end position="551"/>
    </location>
</feature>
<dbReference type="SMART" id="SM01349">
    <property type="entry name" value="TOG"/>
    <property type="match status" value="2"/>
</dbReference>
<protein>
    <recommendedName>
        <fullName evidence="7">TOG domain-containing protein</fullName>
    </recommendedName>
</protein>
<feature type="region of interest" description="Disordered" evidence="6">
    <location>
        <begin position="601"/>
        <end position="664"/>
    </location>
</feature>
<dbReference type="PANTHER" id="PTHR21567:SF9">
    <property type="entry name" value="CLIP-ASSOCIATING PROTEIN"/>
    <property type="match status" value="1"/>
</dbReference>
<dbReference type="Gene3D" id="1.25.10.10">
    <property type="entry name" value="Leucine-rich Repeat Variant"/>
    <property type="match status" value="2"/>
</dbReference>
<dbReference type="SUPFAM" id="SSF48371">
    <property type="entry name" value="ARM repeat"/>
    <property type="match status" value="2"/>
</dbReference>
<dbReference type="GO" id="GO:0005876">
    <property type="term" value="C:spindle microtubule"/>
    <property type="evidence" value="ECO:0007669"/>
    <property type="project" value="TreeGrafter"/>
</dbReference>
<dbReference type="GO" id="GO:0005815">
    <property type="term" value="C:microtubule organizing center"/>
    <property type="evidence" value="ECO:0007669"/>
    <property type="project" value="TreeGrafter"/>
</dbReference>
<feature type="domain" description="TOG" evidence="7">
    <location>
        <begin position="1"/>
        <end position="239"/>
    </location>
</feature>
<dbReference type="InterPro" id="IPR016024">
    <property type="entry name" value="ARM-type_fold"/>
</dbReference>
<comment type="subcellular location">
    <subcellularLocation>
        <location evidence="1">Cytoplasm</location>
        <location evidence="1">Cytoskeleton</location>
        <location evidence="1">Spindle</location>
    </subcellularLocation>
</comment>
<name>A0A9Q3GXX3_9BASI</name>
<proteinExistence type="inferred from homology"/>
<evidence type="ECO:0000313" key="8">
    <source>
        <dbReference type="EMBL" id="MBW0483597.1"/>
    </source>
</evidence>
<dbReference type="Pfam" id="PF12348">
    <property type="entry name" value="CLASP_N"/>
    <property type="match status" value="1"/>
</dbReference>
<dbReference type="GO" id="GO:1990023">
    <property type="term" value="C:mitotic spindle midzone"/>
    <property type="evidence" value="ECO:0007669"/>
    <property type="project" value="TreeGrafter"/>
</dbReference>
<dbReference type="AlphaFoldDB" id="A0A9Q3GXX3"/>
<feature type="compositionally biased region" description="Polar residues" evidence="6">
    <location>
        <begin position="617"/>
        <end position="655"/>
    </location>
</feature>
<dbReference type="InterPro" id="IPR024395">
    <property type="entry name" value="CLASP_N_dom"/>
</dbReference>
<feature type="region of interest" description="Disordered" evidence="6">
    <location>
        <begin position="535"/>
        <end position="580"/>
    </location>
</feature>
<evidence type="ECO:0000256" key="1">
    <source>
        <dbReference type="ARBA" id="ARBA00004186"/>
    </source>
</evidence>
<evidence type="ECO:0000313" key="9">
    <source>
        <dbReference type="Proteomes" id="UP000765509"/>
    </source>
</evidence>
<keyword evidence="3" id="KW-0132">Cell division</keyword>
<sequence>MLDSIISNLQTAFNDSDNEKKINGLNLLRKELESNQSFSSSHLQTLVNLLKSSLESSNGHLSFAALSALPSLANTLNSPDQQLALKQLITSLCSSTTGSIVSLLAESKQRTRDAARAALLAMASAACQSHLKSNSNMKSDETLQELERIIKEHALTNKSCRTRVQAVYYLSDIRSKYPSLIPVKTYLPILVSLLEDSDASVRSATSDSIITIFSDPSLPSSARADLKNELSKQSVRKSSVDLILAKVFSPQNFSHTSSLSTANQTSVSTNPTIPHLISPIDLSASISSAHPGSEPPPSMGVIHPIFVSGARELESIFAKMLPAWEGKETEHNWQAREANLCTIRGMIKTNAHTQYPSEFILGLKSVSEGLLKSLGSLRTTLAVAACNVFVEAGSLGIVLDPLLDIFLPTLLHMAAQTKKMVFQASGNAVTTLIKVTSYHTRVLQFLLVCVNEKTTQARAAGISHLQEFIKVHGQRSRSQIESGGGIGFIESCLKRSLADASPQVRETARQVFWSSAEIWPQMTSALIETLDGPTRKQLEKASSGRRIPSSSLKLDKPTSSRVSVRSMIKSTRTANRARENSIGSLSSNAFRVISNGTTISSVSIAPSTGSAPVIHSSDPQRSDPNQLPSGGTAQLSRTSSLRDTPPFNRSKNLLSSPPLKPFKNLNSQKHIQAHRSPSSQNTMHVRSISAGKSPNRLSVGLPNHRQGMSHLHSFQSASHKLYQSARKVSSEENLVEDAMKAQAEQAESAAHRLLELTEDENWSQPLVPLGPGGVLLTKTTSINGSHHLESDFKHKDAFWRKLESAEPLANKDYLHKQFDGLPGMSYTTLTEELSSKGFGSHTSKDSWWHRQAELSIGSARLARSNKEIQELVEQVEKLDEPQDRQIFIDLAQACAERPYPSNLLNTRPSIVPQGDMKVQNLEFWNENNLLERLFDALKDNLLKTGIPDEVKGAQLVLLRGLILHESGLIAGKETELWELLLRVAATGVPNLIIAVEALGSLWAETSDPVYGLSCLRSCVEVVSQDNKNQEASSLANDSSRSENWMGLAMNCLGRFFSRLPIEIVEEELPKASELIKKALNHQEAKIRMSAVMSLVLANTVIKNDKLLFGVLGDLTNSQEALLTYYLTSTS</sequence>
<keyword evidence="4" id="KW-0493">Microtubule</keyword>
<evidence type="ECO:0000256" key="6">
    <source>
        <dbReference type="SAM" id="MobiDB-lite"/>
    </source>
</evidence>
<dbReference type="GO" id="GO:0005881">
    <property type="term" value="C:cytoplasmic microtubule"/>
    <property type="evidence" value="ECO:0007669"/>
    <property type="project" value="TreeGrafter"/>
</dbReference>
<dbReference type="Proteomes" id="UP000765509">
    <property type="component" value="Unassembled WGS sequence"/>
</dbReference>
<evidence type="ECO:0000256" key="4">
    <source>
        <dbReference type="ARBA" id="ARBA00022701"/>
    </source>
</evidence>
<feature type="compositionally biased region" description="Polar residues" evidence="6">
    <location>
        <begin position="559"/>
        <end position="574"/>
    </location>
</feature>
<keyword evidence="5" id="KW-0498">Mitosis</keyword>
<comment type="similarity">
    <text evidence="2">Belongs to the CLASP family.</text>
</comment>
<dbReference type="InterPro" id="IPR011989">
    <property type="entry name" value="ARM-like"/>
</dbReference>
<keyword evidence="9" id="KW-1185">Reference proteome</keyword>
<feature type="compositionally biased region" description="Polar residues" evidence="6">
    <location>
        <begin position="601"/>
        <end position="610"/>
    </location>
</feature>
<dbReference type="OrthoDB" id="46159at2759"/>
<gene>
    <name evidence="8" type="ORF">O181_023312</name>
</gene>
<dbReference type="GO" id="GO:0090307">
    <property type="term" value="P:mitotic spindle assembly"/>
    <property type="evidence" value="ECO:0007669"/>
    <property type="project" value="TreeGrafter"/>
</dbReference>
<evidence type="ECO:0000256" key="3">
    <source>
        <dbReference type="ARBA" id="ARBA00022618"/>
    </source>
</evidence>
<evidence type="ECO:0000256" key="5">
    <source>
        <dbReference type="ARBA" id="ARBA00022776"/>
    </source>
</evidence>
<comment type="caution">
    <text evidence="8">The sequence shown here is derived from an EMBL/GenBank/DDBJ whole genome shotgun (WGS) entry which is preliminary data.</text>
</comment>
<dbReference type="GO" id="GO:0008017">
    <property type="term" value="F:microtubule binding"/>
    <property type="evidence" value="ECO:0007669"/>
    <property type="project" value="TreeGrafter"/>
</dbReference>
<reference evidence="8" key="1">
    <citation type="submission" date="2021-03" db="EMBL/GenBank/DDBJ databases">
        <title>Draft genome sequence of rust myrtle Austropuccinia psidii MF-1, a brazilian biotype.</title>
        <authorList>
            <person name="Quecine M.C."/>
            <person name="Pachon D.M.R."/>
            <person name="Bonatelli M.L."/>
            <person name="Correr F.H."/>
            <person name="Franceschini L.M."/>
            <person name="Leite T.F."/>
            <person name="Margarido G.R.A."/>
            <person name="Almeida C.A."/>
            <person name="Ferrarezi J.A."/>
            <person name="Labate C.A."/>
        </authorList>
    </citation>
    <scope>NUCLEOTIDE SEQUENCE</scope>
    <source>
        <strain evidence="8">MF-1</strain>
    </source>
</reference>
<organism evidence="8 9">
    <name type="scientific">Austropuccinia psidii MF-1</name>
    <dbReference type="NCBI Taxonomy" id="1389203"/>
    <lineage>
        <taxon>Eukaryota</taxon>
        <taxon>Fungi</taxon>
        <taxon>Dikarya</taxon>
        <taxon>Basidiomycota</taxon>
        <taxon>Pucciniomycotina</taxon>
        <taxon>Pucciniomycetes</taxon>
        <taxon>Pucciniales</taxon>
        <taxon>Sphaerophragmiaceae</taxon>
        <taxon>Austropuccinia</taxon>
    </lineage>
</organism>
<accession>A0A9Q3GXX3</accession>
<dbReference type="GO" id="GO:0051301">
    <property type="term" value="P:cell division"/>
    <property type="evidence" value="ECO:0007669"/>
    <property type="project" value="UniProtKB-KW"/>
</dbReference>